<reference evidence="2" key="2">
    <citation type="journal article" date="2017" name="Nat. Plants">
        <title>The Aegilops tauschii genome reveals multiple impacts of transposons.</title>
        <authorList>
            <person name="Zhao G."/>
            <person name="Zou C."/>
            <person name="Li K."/>
            <person name="Wang K."/>
            <person name="Li T."/>
            <person name="Gao L."/>
            <person name="Zhang X."/>
            <person name="Wang H."/>
            <person name="Yang Z."/>
            <person name="Liu X."/>
            <person name="Jiang W."/>
            <person name="Mao L."/>
            <person name="Kong X."/>
            <person name="Jiao Y."/>
            <person name="Jia J."/>
        </authorList>
    </citation>
    <scope>NUCLEOTIDE SEQUENCE [LARGE SCALE GENOMIC DNA]</scope>
    <source>
        <strain evidence="2">cv. AL8/78</strain>
    </source>
</reference>
<accession>A0A453A5M6</accession>
<dbReference type="AlphaFoldDB" id="A0A453A5M6"/>
<reference evidence="1" key="5">
    <citation type="journal article" date="2021" name="G3 (Bethesda)">
        <title>Aegilops tauschii genome assembly Aet v5.0 features greater sequence contiguity and improved annotation.</title>
        <authorList>
            <person name="Wang L."/>
            <person name="Zhu T."/>
            <person name="Rodriguez J.C."/>
            <person name="Deal K.R."/>
            <person name="Dubcovsky J."/>
            <person name="McGuire P.E."/>
            <person name="Lux T."/>
            <person name="Spannagl M."/>
            <person name="Mayer K.F.X."/>
            <person name="Baldrich P."/>
            <person name="Meyers B.C."/>
            <person name="Huo N."/>
            <person name="Gu Y.Q."/>
            <person name="Zhou H."/>
            <person name="Devos K.M."/>
            <person name="Bennetzen J.L."/>
            <person name="Unver T."/>
            <person name="Budak H."/>
            <person name="Gulick P.J."/>
            <person name="Galiba G."/>
            <person name="Kalapos B."/>
            <person name="Nelson D.R."/>
            <person name="Li P."/>
            <person name="You F.M."/>
            <person name="Luo M.C."/>
            <person name="Dvorak J."/>
        </authorList>
    </citation>
    <scope>NUCLEOTIDE SEQUENCE [LARGE SCALE GENOMIC DNA]</scope>
    <source>
        <strain evidence="1">cv. AL8/78</strain>
    </source>
</reference>
<organism evidence="1 2">
    <name type="scientific">Aegilops tauschii subsp. strangulata</name>
    <name type="common">Goatgrass</name>
    <dbReference type="NCBI Taxonomy" id="200361"/>
    <lineage>
        <taxon>Eukaryota</taxon>
        <taxon>Viridiplantae</taxon>
        <taxon>Streptophyta</taxon>
        <taxon>Embryophyta</taxon>
        <taxon>Tracheophyta</taxon>
        <taxon>Spermatophyta</taxon>
        <taxon>Magnoliopsida</taxon>
        <taxon>Liliopsida</taxon>
        <taxon>Poales</taxon>
        <taxon>Poaceae</taxon>
        <taxon>BOP clade</taxon>
        <taxon>Pooideae</taxon>
        <taxon>Triticodae</taxon>
        <taxon>Triticeae</taxon>
        <taxon>Triticinae</taxon>
        <taxon>Aegilops</taxon>
    </lineage>
</organism>
<dbReference type="Proteomes" id="UP000015105">
    <property type="component" value="Chromosome 1D"/>
</dbReference>
<evidence type="ECO:0000313" key="2">
    <source>
        <dbReference type="Proteomes" id="UP000015105"/>
    </source>
</evidence>
<name>A0A453A5M6_AEGTS</name>
<dbReference type="EnsemblPlants" id="AET1Gv21046900.8">
    <property type="protein sequence ID" value="AET1Gv21046900.8"/>
    <property type="gene ID" value="AET1Gv21046900"/>
</dbReference>
<reference evidence="2" key="1">
    <citation type="journal article" date="2014" name="Science">
        <title>Ancient hybridizations among the ancestral genomes of bread wheat.</title>
        <authorList>
            <consortium name="International Wheat Genome Sequencing Consortium,"/>
            <person name="Marcussen T."/>
            <person name="Sandve S.R."/>
            <person name="Heier L."/>
            <person name="Spannagl M."/>
            <person name="Pfeifer M."/>
            <person name="Jakobsen K.S."/>
            <person name="Wulff B.B."/>
            <person name="Steuernagel B."/>
            <person name="Mayer K.F."/>
            <person name="Olsen O.A."/>
        </authorList>
    </citation>
    <scope>NUCLEOTIDE SEQUENCE [LARGE SCALE GENOMIC DNA]</scope>
    <source>
        <strain evidence="2">cv. AL8/78</strain>
    </source>
</reference>
<dbReference type="Gramene" id="AET1Gv21046900.8">
    <property type="protein sequence ID" value="AET1Gv21046900.8"/>
    <property type="gene ID" value="AET1Gv21046900"/>
</dbReference>
<proteinExistence type="predicted"/>
<sequence>GIRFRSDLRQSKAKPTNSFLARLPAYCRGTT</sequence>
<keyword evidence="2" id="KW-1185">Reference proteome</keyword>
<reference evidence="1" key="4">
    <citation type="submission" date="2019-03" db="UniProtKB">
        <authorList>
            <consortium name="EnsemblPlants"/>
        </authorList>
    </citation>
    <scope>IDENTIFICATION</scope>
</reference>
<reference evidence="1" key="3">
    <citation type="journal article" date="2017" name="Nature">
        <title>Genome sequence of the progenitor of the wheat D genome Aegilops tauschii.</title>
        <authorList>
            <person name="Luo M.C."/>
            <person name="Gu Y.Q."/>
            <person name="Puiu D."/>
            <person name="Wang H."/>
            <person name="Twardziok S.O."/>
            <person name="Deal K.R."/>
            <person name="Huo N."/>
            <person name="Zhu T."/>
            <person name="Wang L."/>
            <person name="Wang Y."/>
            <person name="McGuire P.E."/>
            <person name="Liu S."/>
            <person name="Long H."/>
            <person name="Ramasamy R.K."/>
            <person name="Rodriguez J.C."/>
            <person name="Van S.L."/>
            <person name="Yuan L."/>
            <person name="Wang Z."/>
            <person name="Xia Z."/>
            <person name="Xiao L."/>
            <person name="Anderson O.D."/>
            <person name="Ouyang S."/>
            <person name="Liang Y."/>
            <person name="Zimin A.V."/>
            <person name="Pertea G."/>
            <person name="Qi P."/>
            <person name="Bennetzen J.L."/>
            <person name="Dai X."/>
            <person name="Dawson M.W."/>
            <person name="Muller H.G."/>
            <person name="Kugler K."/>
            <person name="Rivarola-Duarte L."/>
            <person name="Spannagl M."/>
            <person name="Mayer K.F.X."/>
            <person name="Lu F.H."/>
            <person name="Bevan M.W."/>
            <person name="Leroy P."/>
            <person name="Li P."/>
            <person name="You F.M."/>
            <person name="Sun Q."/>
            <person name="Liu Z."/>
            <person name="Lyons E."/>
            <person name="Wicker T."/>
            <person name="Salzberg S.L."/>
            <person name="Devos K.M."/>
            <person name="Dvorak J."/>
        </authorList>
    </citation>
    <scope>NUCLEOTIDE SEQUENCE [LARGE SCALE GENOMIC DNA]</scope>
    <source>
        <strain evidence="1">cv. AL8/78</strain>
    </source>
</reference>
<evidence type="ECO:0000313" key="1">
    <source>
        <dbReference type="EnsemblPlants" id="AET1Gv21046900.8"/>
    </source>
</evidence>
<protein>
    <submittedName>
        <fullName evidence="1">Uncharacterized protein</fullName>
    </submittedName>
</protein>